<evidence type="ECO:0008006" key="3">
    <source>
        <dbReference type="Google" id="ProtNLM"/>
    </source>
</evidence>
<name>A0A0F5DBA8_CORDP</name>
<accession>A0A0F5DBA8</accession>
<evidence type="ECO:0000313" key="1">
    <source>
        <dbReference type="EMBL" id="CAB0600694.1"/>
    </source>
</evidence>
<dbReference type="InterPro" id="IPR019675">
    <property type="entry name" value="DUF2550"/>
</dbReference>
<dbReference type="OMA" id="FDCSLRW"/>
<dbReference type="Pfam" id="PF10739">
    <property type="entry name" value="DUF2550"/>
    <property type="match status" value="1"/>
</dbReference>
<dbReference type="AlphaFoldDB" id="A0A0F5DBA8"/>
<dbReference type="KEGG" id="cdi:DIP1054"/>
<organism evidence="1 2">
    <name type="scientific">Corynebacterium diphtheriae</name>
    <dbReference type="NCBI Taxonomy" id="1717"/>
    <lineage>
        <taxon>Bacteria</taxon>
        <taxon>Bacillati</taxon>
        <taxon>Actinomycetota</taxon>
        <taxon>Actinomycetes</taxon>
        <taxon>Mycobacteriales</taxon>
        <taxon>Corynebacteriaceae</taxon>
        <taxon>Corynebacterium</taxon>
    </lineage>
</organism>
<reference evidence="1 2" key="1">
    <citation type="submission" date="2020-02" db="EMBL/GenBank/DDBJ databases">
        <authorList>
            <person name="Brisse S."/>
        </authorList>
    </citation>
    <scope>NUCLEOTIDE SEQUENCE [LARGE SCALE GENOMIC DNA]</scope>
    <source>
        <strain evidence="1">CIP107547</strain>
    </source>
</reference>
<evidence type="ECO:0000313" key="2">
    <source>
        <dbReference type="Proteomes" id="UP000480222"/>
    </source>
</evidence>
<proteinExistence type="predicted"/>
<sequence>MKFAIGITLLLLVLAVLLAVAAWRFLYVRCSGSAVVIRELPSPSGRHWRHGSMRYHGEGLQYFKLRSLKPGPDLVVDRQQVDYLGARPLEDSEILLLHSDATVHKIKYLAREYEVALDKSASMAFVSWIESAPSRRQERIDYNALYRKVDRNKRK</sequence>
<dbReference type="OrthoDB" id="4793422at2"/>
<dbReference type="EMBL" id="CADDAV010000015">
    <property type="protein sequence ID" value="CAB0600694.1"/>
    <property type="molecule type" value="Genomic_DNA"/>
</dbReference>
<dbReference type="RefSeq" id="WP_010934770.1">
    <property type="nucleotide sequence ID" value="NZ_CAJDXW010000012.1"/>
</dbReference>
<comment type="caution">
    <text evidence="1">The sequence shown here is derived from an EMBL/GenBank/DDBJ whole genome shotgun (WGS) entry which is preliminary data.</text>
</comment>
<dbReference type="Proteomes" id="UP000480222">
    <property type="component" value="Unassembled WGS sequence"/>
</dbReference>
<gene>
    <name evidence="1" type="ORF">CIP107547_01236</name>
</gene>
<protein>
    <recommendedName>
        <fullName evidence="3">Secreted protein</fullName>
    </recommendedName>
</protein>